<feature type="compositionally biased region" description="Polar residues" evidence="2">
    <location>
        <begin position="252"/>
        <end position="265"/>
    </location>
</feature>
<sequence>MVGPKSCACICQICNCGRHRCPHNTRKLEIKGPCGVSEYTTKFVPYSTKPTESCKPPLKGLDTHGEMASETTHRVDYIPHPLSVQASCKKDSEYEPSTVAFDGLSTYNKEFTPKEQCRATPIKPKIRRGVETKFEGQPTYRTDYRQWDLEARKPPAATEWNPPTVRFNGLPTYTSDYVGHCAKPPQSFKPIYQYNPSDKPMSDLTDYKDAYRQHLNPDRARPVINKENTTKSMAPMECMSTHMKDYGWKTSAPPQSCKPPQSGVQSKEPFAADTTHRTDYREWPSDRAQVHPISQSTCYQPPKGEMSGDTTYTSDYVPHPGSRNQALGPKYSRQFDLPPFEGKSDYRDSYRPWSVVPRAKACGPNNIYRSPSVPFDGRSTNKQHYVPHWGHRPAESCKPQMQAMHCDSPFDDSTMYRADYTPKYFEPCPASLLNTKMSSYRFQQENEQGHLIYCRNVDESTEFRPRSDQMDSSAAISAPVAVAN</sequence>
<feature type="region of interest" description="Disordered" evidence="2">
    <location>
        <begin position="464"/>
        <end position="484"/>
    </location>
</feature>
<dbReference type="OrthoDB" id="365640at2759"/>
<feature type="region of interest" description="Disordered" evidence="2">
    <location>
        <begin position="251"/>
        <end position="273"/>
    </location>
</feature>
<dbReference type="AlphaFoldDB" id="A0A8E0RVR5"/>
<evidence type="ECO:0008006" key="5">
    <source>
        <dbReference type="Google" id="ProtNLM"/>
    </source>
</evidence>
<dbReference type="GO" id="GO:0005879">
    <property type="term" value="C:axonemal microtubule"/>
    <property type="evidence" value="ECO:0007669"/>
    <property type="project" value="TreeGrafter"/>
</dbReference>
<feature type="region of interest" description="Disordered" evidence="2">
    <location>
        <begin position="288"/>
        <end position="307"/>
    </location>
</feature>
<dbReference type="GO" id="GO:0036126">
    <property type="term" value="C:sperm flagellum"/>
    <property type="evidence" value="ECO:0007669"/>
    <property type="project" value="TreeGrafter"/>
</dbReference>
<dbReference type="GO" id="GO:0008017">
    <property type="term" value="F:microtubule binding"/>
    <property type="evidence" value="ECO:0007669"/>
    <property type="project" value="InterPro"/>
</dbReference>
<dbReference type="GO" id="GO:0005814">
    <property type="term" value="C:centriole"/>
    <property type="evidence" value="ECO:0007669"/>
    <property type="project" value="TreeGrafter"/>
</dbReference>
<feature type="compositionally biased region" description="Low complexity" evidence="2">
    <location>
        <begin position="472"/>
        <end position="484"/>
    </location>
</feature>
<dbReference type="PANTHER" id="PTHR31516">
    <property type="entry name" value="STABILIZER OF AXONEMAL MICROTUBULES 2"/>
    <property type="match status" value="1"/>
</dbReference>
<evidence type="ECO:0000313" key="4">
    <source>
        <dbReference type="Proteomes" id="UP000728185"/>
    </source>
</evidence>
<dbReference type="PANTHER" id="PTHR31516:SF17">
    <property type="entry name" value="STABILIZER OF AXONEMAL MICROTUBULES 2"/>
    <property type="match status" value="1"/>
</dbReference>
<dbReference type="EMBL" id="LUCM01006116">
    <property type="protein sequence ID" value="KAA0191800.1"/>
    <property type="molecule type" value="Genomic_DNA"/>
</dbReference>
<comment type="caution">
    <text evidence="3">The sequence shown here is derived from an EMBL/GenBank/DDBJ whole genome shotgun (WGS) entry which is preliminary data.</text>
</comment>
<dbReference type="Proteomes" id="UP000728185">
    <property type="component" value="Unassembled WGS sequence"/>
</dbReference>
<accession>A0A8E0RVR5</accession>
<dbReference type="Pfam" id="PF05217">
    <property type="entry name" value="SAXO1-2"/>
    <property type="match status" value="1"/>
</dbReference>
<reference evidence="3" key="1">
    <citation type="submission" date="2019-05" db="EMBL/GenBank/DDBJ databases">
        <title>Annotation for the trematode Fasciolopsis buski.</title>
        <authorList>
            <person name="Choi Y.-J."/>
        </authorList>
    </citation>
    <scope>NUCLEOTIDE SEQUENCE</scope>
    <source>
        <strain evidence="3">HT</strain>
        <tissue evidence="3">Whole worm</tissue>
    </source>
</reference>
<organism evidence="3 4">
    <name type="scientific">Fasciolopsis buskii</name>
    <dbReference type="NCBI Taxonomy" id="27845"/>
    <lineage>
        <taxon>Eukaryota</taxon>
        <taxon>Metazoa</taxon>
        <taxon>Spiralia</taxon>
        <taxon>Lophotrochozoa</taxon>
        <taxon>Platyhelminthes</taxon>
        <taxon>Trematoda</taxon>
        <taxon>Digenea</taxon>
        <taxon>Plagiorchiida</taxon>
        <taxon>Echinostomata</taxon>
        <taxon>Echinostomatoidea</taxon>
        <taxon>Fasciolidae</taxon>
        <taxon>Fasciolopsis</taxon>
    </lineage>
</organism>
<comment type="similarity">
    <text evidence="1">Belongs to the FAM154 family.</text>
</comment>
<keyword evidence="4" id="KW-1185">Reference proteome</keyword>
<evidence type="ECO:0000256" key="2">
    <source>
        <dbReference type="SAM" id="MobiDB-lite"/>
    </source>
</evidence>
<evidence type="ECO:0000256" key="1">
    <source>
        <dbReference type="ARBA" id="ARBA00008738"/>
    </source>
</evidence>
<evidence type="ECO:0000313" key="3">
    <source>
        <dbReference type="EMBL" id="KAA0191800.1"/>
    </source>
</evidence>
<name>A0A8E0RVR5_9TREM</name>
<dbReference type="GO" id="GO:0036064">
    <property type="term" value="C:ciliary basal body"/>
    <property type="evidence" value="ECO:0007669"/>
    <property type="project" value="TreeGrafter"/>
</dbReference>
<dbReference type="InterPro" id="IPR033336">
    <property type="entry name" value="SAXO1/2"/>
</dbReference>
<gene>
    <name evidence="3" type="ORF">FBUS_00125</name>
</gene>
<protein>
    <recommendedName>
        <fullName evidence="5">Stabilizer of axonemal microtubules 2</fullName>
    </recommendedName>
</protein>
<proteinExistence type="inferred from homology"/>